<reference evidence="2" key="1">
    <citation type="submission" date="2023-03" db="EMBL/GenBank/DDBJ databases">
        <title>Complete genome of Cladonia borealis.</title>
        <authorList>
            <person name="Park H."/>
        </authorList>
    </citation>
    <scope>NUCLEOTIDE SEQUENCE</scope>
    <source>
        <strain evidence="2">ANT050790</strain>
    </source>
</reference>
<feature type="region of interest" description="Disordered" evidence="1">
    <location>
        <begin position="251"/>
        <end position="298"/>
    </location>
</feature>
<evidence type="ECO:0000256" key="1">
    <source>
        <dbReference type="SAM" id="MobiDB-lite"/>
    </source>
</evidence>
<dbReference type="PANTHER" id="PTHR47345:SF1">
    <property type="entry name" value="CUT9-INTERACTING PROTEIN SCN1"/>
    <property type="match status" value="1"/>
</dbReference>
<evidence type="ECO:0000313" key="3">
    <source>
        <dbReference type="Proteomes" id="UP001166286"/>
    </source>
</evidence>
<organism evidence="2 3">
    <name type="scientific">Cladonia borealis</name>
    <dbReference type="NCBI Taxonomy" id="184061"/>
    <lineage>
        <taxon>Eukaryota</taxon>
        <taxon>Fungi</taxon>
        <taxon>Dikarya</taxon>
        <taxon>Ascomycota</taxon>
        <taxon>Pezizomycotina</taxon>
        <taxon>Lecanoromycetes</taxon>
        <taxon>OSLEUM clade</taxon>
        <taxon>Lecanoromycetidae</taxon>
        <taxon>Lecanorales</taxon>
        <taxon>Lecanorineae</taxon>
        <taxon>Cladoniaceae</taxon>
        <taxon>Cladonia</taxon>
    </lineage>
</organism>
<dbReference type="GO" id="GO:0016788">
    <property type="term" value="F:hydrolase activity, acting on ester bonds"/>
    <property type="evidence" value="ECO:0007669"/>
    <property type="project" value="InterPro"/>
</dbReference>
<dbReference type="Pfam" id="PF01026">
    <property type="entry name" value="TatD_DNase"/>
    <property type="match status" value="1"/>
</dbReference>
<proteinExistence type="predicted"/>
<dbReference type="EMBL" id="JAFEKC020000023">
    <property type="protein sequence ID" value="KAK0507518.1"/>
    <property type="molecule type" value="Genomic_DNA"/>
</dbReference>
<dbReference type="PANTHER" id="PTHR47345">
    <property type="entry name" value="CUT9-INTERACTING PROTEIN SCN1"/>
    <property type="match status" value="1"/>
</dbReference>
<dbReference type="InterPro" id="IPR001130">
    <property type="entry name" value="TatD-like"/>
</dbReference>
<dbReference type="Gene3D" id="3.20.20.140">
    <property type="entry name" value="Metal-dependent hydrolases"/>
    <property type="match status" value="1"/>
</dbReference>
<dbReference type="SUPFAM" id="SSF51556">
    <property type="entry name" value="Metallo-dependent hydrolases"/>
    <property type="match status" value="1"/>
</dbReference>
<dbReference type="AlphaFoldDB" id="A0AA39QTM7"/>
<dbReference type="Proteomes" id="UP001166286">
    <property type="component" value="Unassembled WGS sequence"/>
</dbReference>
<dbReference type="InterPro" id="IPR032466">
    <property type="entry name" value="Metal_Hydrolase"/>
</dbReference>
<sequence>MAQSAKQEEPFPWHIGVFDAHCHPTDTVPSIDKIASMKTRALTIMATRGQDQTIVADFADRLGITEQIIPTLRAPAPTQKAQGHVLPSFGWHPWFSHQIYDDRSSDTTRNCGPPDKKKHYQQVLSPAPDDDHIFVQSLPDPRSLSALLNQTREYLKQYPLALIGEIGLDRAFRIPGVDMVDNAYERDPSLTPGGREGRRLSPYRVEMHHQRMLLKAQLNLAGEMQRAVSVHGVSAHGILFETLQETWRGHEKPVLSKRQRKRRASVDAAHENDDEPETTKSNSGSDGPKPFPPRICLHSYSGPPDTISQYLHPSIPADIFFSFSTLVNFSPETKKAVAAIKAVPNDRILAESDLHAAGERMEHLLEEIIRTICRIKEWSLEDGAKQLSSNWMHFTFGQR</sequence>
<evidence type="ECO:0000313" key="2">
    <source>
        <dbReference type="EMBL" id="KAK0507518.1"/>
    </source>
</evidence>
<name>A0AA39QTM7_9LECA</name>
<evidence type="ECO:0008006" key="4">
    <source>
        <dbReference type="Google" id="ProtNLM"/>
    </source>
</evidence>
<protein>
    <recommendedName>
        <fullName evidence="4">Cut9 interacting protein Scn1</fullName>
    </recommendedName>
</protein>
<comment type="caution">
    <text evidence="2">The sequence shown here is derived from an EMBL/GenBank/DDBJ whole genome shotgun (WGS) entry which is preliminary data.</text>
</comment>
<keyword evidence="3" id="KW-1185">Reference proteome</keyword>
<accession>A0AA39QTM7</accession>
<dbReference type="InterPro" id="IPR053044">
    <property type="entry name" value="Metallo-hydrolase/TatD-type"/>
</dbReference>
<gene>
    <name evidence="2" type="ORF">JMJ35_010041</name>
</gene>